<proteinExistence type="predicted"/>
<name>A0A7X2H9V2_9BACL</name>
<feature type="transmembrane region" description="Helical" evidence="1">
    <location>
        <begin position="21"/>
        <end position="41"/>
    </location>
</feature>
<dbReference type="AlphaFoldDB" id="A0A7X2H9V2"/>
<keyword evidence="1" id="KW-1133">Transmembrane helix</keyword>
<accession>A0A7X2H9V2</accession>
<reference evidence="2 3" key="1">
    <citation type="submission" date="2019-11" db="EMBL/GenBank/DDBJ databases">
        <title>Paenibacillus monticola sp. nov., a novel PGPR strain isolated from mountain sample in China.</title>
        <authorList>
            <person name="Zhao Q."/>
            <person name="Li H.-P."/>
            <person name="Zhang J.-L."/>
        </authorList>
    </citation>
    <scope>NUCLEOTIDE SEQUENCE [LARGE SCALE GENOMIC DNA]</scope>
    <source>
        <strain evidence="2 3">LC-T2</strain>
    </source>
</reference>
<feature type="transmembrane region" description="Helical" evidence="1">
    <location>
        <begin position="71"/>
        <end position="93"/>
    </location>
</feature>
<evidence type="ECO:0000256" key="1">
    <source>
        <dbReference type="SAM" id="Phobius"/>
    </source>
</evidence>
<dbReference type="RefSeq" id="WP_229522430.1">
    <property type="nucleotide sequence ID" value="NZ_WJXB01000012.1"/>
</dbReference>
<evidence type="ECO:0000313" key="2">
    <source>
        <dbReference type="EMBL" id="MRN56204.1"/>
    </source>
</evidence>
<organism evidence="2 3">
    <name type="scientific">Paenibacillus monticola</name>
    <dbReference type="NCBI Taxonomy" id="2666075"/>
    <lineage>
        <taxon>Bacteria</taxon>
        <taxon>Bacillati</taxon>
        <taxon>Bacillota</taxon>
        <taxon>Bacilli</taxon>
        <taxon>Bacillales</taxon>
        <taxon>Paenibacillaceae</taxon>
        <taxon>Paenibacillus</taxon>
    </lineage>
</organism>
<dbReference type="EMBL" id="WJXB01000012">
    <property type="protein sequence ID" value="MRN56204.1"/>
    <property type="molecule type" value="Genomic_DNA"/>
</dbReference>
<evidence type="ECO:0000313" key="3">
    <source>
        <dbReference type="Proteomes" id="UP000463051"/>
    </source>
</evidence>
<keyword evidence="3" id="KW-1185">Reference proteome</keyword>
<keyword evidence="1" id="KW-0472">Membrane</keyword>
<dbReference type="Proteomes" id="UP000463051">
    <property type="component" value="Unassembled WGS sequence"/>
</dbReference>
<protein>
    <submittedName>
        <fullName evidence="2">Uncharacterized protein</fullName>
    </submittedName>
</protein>
<comment type="caution">
    <text evidence="2">The sequence shown here is derived from an EMBL/GenBank/DDBJ whole genome shotgun (WGS) entry which is preliminary data.</text>
</comment>
<gene>
    <name evidence="2" type="ORF">GJB61_24845</name>
</gene>
<keyword evidence="1" id="KW-0812">Transmembrane</keyword>
<sequence length="95" mass="10407">MCDGKLAINPSTTIYDYSLDVIKGISCILMIIAHVPLKAILFTETTGFTYFPWMFAFLAGIFAYKCNNIFNLIGSLAAGLLLALSLMGLNIFFSP</sequence>
<feature type="transmembrane region" description="Helical" evidence="1">
    <location>
        <begin position="47"/>
        <end position="64"/>
    </location>
</feature>